<evidence type="ECO:0000256" key="2">
    <source>
        <dbReference type="ARBA" id="ARBA00022448"/>
    </source>
</evidence>
<evidence type="ECO:0000256" key="3">
    <source>
        <dbReference type="ARBA" id="ARBA00022475"/>
    </source>
</evidence>
<sequence>MLSALPFVYRHDQLRLSAAGIFVFGFTGAATAPYMSLIGIRELGLTDAGFSILSFVAALVNVSASISMGILSDRLGHYKLPILGACISGALGYGVVYAFPTIWTFALALLIPVPVYGALNSLIFAYVRASCAGMPPRDLIAVNSAVRAAISLSWVLVPGIVGYALAGRTSMLPAFLLAAIACAFCFILFARFMREETIAHAERQEPAYAFLASIRHLGSRQIWPFVLAIALISCTLHVNGIVLPLVVTGKAGGQPADVGAIVGIVALLEIVFIFFWGWVETKTSAAVAIAASALIYCAYMLGLGLAKDPMTVYLLTPLSGLGAAGIISLPITYLQNLIARRAGLGSSLIAVNIFLGGGLSSLLFSVGTAVSDYSHTAMLGAFAGLCGVALLGFLHKRPAVKDDLHTQQGSEHHG</sequence>
<feature type="transmembrane region" description="Helical" evidence="8">
    <location>
        <begin position="105"/>
        <end position="127"/>
    </location>
</feature>
<dbReference type="RefSeq" id="WP_111847063.1">
    <property type="nucleotide sequence ID" value="NZ_QDFR01000002.1"/>
</dbReference>
<dbReference type="InterPro" id="IPR036259">
    <property type="entry name" value="MFS_trans_sf"/>
</dbReference>
<feature type="transmembrane region" description="Helical" evidence="8">
    <location>
        <begin position="52"/>
        <end position="71"/>
    </location>
</feature>
<evidence type="ECO:0000256" key="8">
    <source>
        <dbReference type="SAM" id="Phobius"/>
    </source>
</evidence>
<evidence type="ECO:0000256" key="4">
    <source>
        <dbReference type="ARBA" id="ARBA00022597"/>
    </source>
</evidence>
<gene>
    <name evidence="9" type="ORF">DC430_08605</name>
</gene>
<keyword evidence="5 8" id="KW-0812">Transmembrane</keyword>
<evidence type="ECO:0000313" key="10">
    <source>
        <dbReference type="Proteomes" id="UP000244335"/>
    </source>
</evidence>
<dbReference type="GO" id="GO:0005886">
    <property type="term" value="C:plasma membrane"/>
    <property type="evidence" value="ECO:0007669"/>
    <property type="project" value="UniProtKB-SubCell"/>
</dbReference>
<evidence type="ECO:0000256" key="7">
    <source>
        <dbReference type="ARBA" id="ARBA00023136"/>
    </source>
</evidence>
<keyword evidence="3" id="KW-1003">Cell membrane</keyword>
<keyword evidence="7 8" id="KW-0472">Membrane</keyword>
<dbReference type="Gene3D" id="1.20.1250.20">
    <property type="entry name" value="MFS general substrate transporter like domains"/>
    <property type="match status" value="2"/>
</dbReference>
<protein>
    <submittedName>
        <fullName evidence="9">MFS transporter</fullName>
    </submittedName>
</protein>
<keyword evidence="2" id="KW-0813">Transport</keyword>
<feature type="transmembrane region" description="Helical" evidence="8">
    <location>
        <begin position="312"/>
        <end position="334"/>
    </location>
</feature>
<dbReference type="SUPFAM" id="SSF103473">
    <property type="entry name" value="MFS general substrate transporter"/>
    <property type="match status" value="1"/>
</dbReference>
<evidence type="ECO:0000256" key="1">
    <source>
        <dbReference type="ARBA" id="ARBA00004651"/>
    </source>
</evidence>
<evidence type="ECO:0000313" key="9">
    <source>
        <dbReference type="EMBL" id="PVE55259.1"/>
    </source>
</evidence>
<keyword evidence="6 8" id="KW-1133">Transmembrane helix</keyword>
<comment type="caution">
    <text evidence="9">The sequence shown here is derived from an EMBL/GenBank/DDBJ whole genome shotgun (WGS) entry which is preliminary data.</text>
</comment>
<feature type="transmembrane region" description="Helical" evidence="8">
    <location>
        <begin position="172"/>
        <end position="193"/>
    </location>
</feature>
<dbReference type="PANTHER" id="PTHR23535">
    <property type="entry name" value="SUGAR EFFLUX TRANSPORTER A-RELATED"/>
    <property type="match status" value="1"/>
</dbReference>
<dbReference type="Pfam" id="PF07690">
    <property type="entry name" value="MFS_1"/>
    <property type="match status" value="1"/>
</dbReference>
<feature type="transmembrane region" description="Helical" evidence="8">
    <location>
        <begin position="373"/>
        <end position="394"/>
    </location>
</feature>
<dbReference type="EMBL" id="QDFR01000002">
    <property type="protein sequence ID" value="PVE55259.1"/>
    <property type="molecule type" value="Genomic_DNA"/>
</dbReference>
<dbReference type="PANTHER" id="PTHR23535:SF2">
    <property type="entry name" value="SUGAR EFFLUX TRANSPORTER A-RELATED"/>
    <property type="match status" value="1"/>
</dbReference>
<reference evidence="9 10" key="1">
    <citation type="submission" date="2018-04" db="EMBL/GenBank/DDBJ databases">
        <authorList>
            <person name="Hagen T."/>
        </authorList>
    </citation>
    <scope>NUCLEOTIDE SEQUENCE [LARGE SCALE GENOMIC DNA]</scope>
    <source>
        <strain evidence="9 10">TPD7009</strain>
    </source>
</reference>
<comment type="subcellular location">
    <subcellularLocation>
        <location evidence="1">Cell membrane</location>
        <topology evidence="1">Multi-pass membrane protein</topology>
    </subcellularLocation>
</comment>
<dbReference type="Proteomes" id="UP000244335">
    <property type="component" value="Unassembled WGS sequence"/>
</dbReference>
<dbReference type="AlphaFoldDB" id="A0AA92H9X5"/>
<name>A0AA92H9X5_RHIRH</name>
<feature type="transmembrane region" description="Helical" evidence="8">
    <location>
        <begin position="346"/>
        <end position="367"/>
    </location>
</feature>
<proteinExistence type="predicted"/>
<dbReference type="GO" id="GO:0022857">
    <property type="term" value="F:transmembrane transporter activity"/>
    <property type="evidence" value="ECO:0007669"/>
    <property type="project" value="InterPro"/>
</dbReference>
<feature type="transmembrane region" description="Helical" evidence="8">
    <location>
        <begin position="78"/>
        <end position="99"/>
    </location>
</feature>
<feature type="transmembrane region" description="Helical" evidence="8">
    <location>
        <begin position="286"/>
        <end position="306"/>
    </location>
</feature>
<evidence type="ECO:0000256" key="5">
    <source>
        <dbReference type="ARBA" id="ARBA00022692"/>
    </source>
</evidence>
<feature type="transmembrane region" description="Helical" evidence="8">
    <location>
        <begin position="21"/>
        <end position="40"/>
    </location>
</feature>
<feature type="transmembrane region" description="Helical" evidence="8">
    <location>
        <begin position="148"/>
        <end position="166"/>
    </location>
</feature>
<organism evidence="9 10">
    <name type="scientific">Rhizobium rhizogenes</name>
    <name type="common">Agrobacterium rhizogenes</name>
    <dbReference type="NCBI Taxonomy" id="359"/>
    <lineage>
        <taxon>Bacteria</taxon>
        <taxon>Pseudomonadati</taxon>
        <taxon>Pseudomonadota</taxon>
        <taxon>Alphaproteobacteria</taxon>
        <taxon>Hyphomicrobiales</taxon>
        <taxon>Rhizobiaceae</taxon>
        <taxon>Rhizobium/Agrobacterium group</taxon>
        <taxon>Rhizobium</taxon>
    </lineage>
</organism>
<keyword evidence="4" id="KW-0762">Sugar transport</keyword>
<dbReference type="InterPro" id="IPR011701">
    <property type="entry name" value="MFS"/>
</dbReference>
<feature type="transmembrane region" description="Helical" evidence="8">
    <location>
        <begin position="222"/>
        <end position="246"/>
    </location>
</feature>
<accession>A0AA92H9X5</accession>
<feature type="transmembrane region" description="Helical" evidence="8">
    <location>
        <begin position="258"/>
        <end position="279"/>
    </location>
</feature>
<evidence type="ECO:0000256" key="6">
    <source>
        <dbReference type="ARBA" id="ARBA00022989"/>
    </source>
</evidence>